<dbReference type="EMBL" id="CM008047">
    <property type="protein sequence ID" value="PAN14084.1"/>
    <property type="molecule type" value="Genomic_DNA"/>
</dbReference>
<accession>A0A2S3H2I3</accession>
<evidence type="ECO:0000259" key="11">
    <source>
        <dbReference type="PROSITE" id="PS51141"/>
    </source>
</evidence>
<evidence type="ECO:0000256" key="4">
    <source>
        <dbReference type="ARBA" id="ARBA00022833"/>
    </source>
</evidence>
<feature type="compositionally biased region" description="Low complexity" evidence="10">
    <location>
        <begin position="185"/>
        <end position="196"/>
    </location>
</feature>
<evidence type="ECO:0000256" key="8">
    <source>
        <dbReference type="ARBA" id="ARBA00023242"/>
    </source>
</evidence>
<dbReference type="FunFam" id="4.10.1100.10:FF:000001">
    <property type="entry name" value="Squamosa promoter-binding-like protein 14"/>
    <property type="match status" value="1"/>
</dbReference>
<organism evidence="12">
    <name type="scientific">Panicum hallii</name>
    <dbReference type="NCBI Taxonomy" id="206008"/>
    <lineage>
        <taxon>Eukaryota</taxon>
        <taxon>Viridiplantae</taxon>
        <taxon>Streptophyta</taxon>
        <taxon>Embryophyta</taxon>
        <taxon>Tracheophyta</taxon>
        <taxon>Spermatophyta</taxon>
        <taxon>Magnoliopsida</taxon>
        <taxon>Liliopsida</taxon>
        <taxon>Poales</taxon>
        <taxon>Poaceae</taxon>
        <taxon>PACMAD clade</taxon>
        <taxon>Panicoideae</taxon>
        <taxon>Panicodae</taxon>
        <taxon>Paniceae</taxon>
        <taxon>Panicinae</taxon>
        <taxon>Panicum</taxon>
        <taxon>Panicum sect. Panicum</taxon>
    </lineage>
</organism>
<proteinExistence type="predicted"/>
<feature type="region of interest" description="Disordered" evidence="10">
    <location>
        <begin position="270"/>
        <end position="307"/>
    </location>
</feature>
<evidence type="ECO:0000256" key="3">
    <source>
        <dbReference type="ARBA" id="ARBA00022771"/>
    </source>
</evidence>
<dbReference type="Proteomes" id="UP000243499">
    <property type="component" value="Chromosome 2"/>
</dbReference>
<feature type="compositionally biased region" description="Low complexity" evidence="10">
    <location>
        <begin position="134"/>
        <end position="156"/>
    </location>
</feature>
<dbReference type="InterPro" id="IPR004333">
    <property type="entry name" value="SBP_dom"/>
</dbReference>
<gene>
    <name evidence="12" type="ORF">PAHAL_2G383100</name>
</gene>
<keyword evidence="8" id="KW-0539">Nucleus</keyword>
<evidence type="ECO:0000256" key="7">
    <source>
        <dbReference type="ARBA" id="ARBA00023163"/>
    </source>
</evidence>
<dbReference type="InterPro" id="IPR044817">
    <property type="entry name" value="SBP-like"/>
</dbReference>
<dbReference type="Pfam" id="PF03110">
    <property type="entry name" value="SBP"/>
    <property type="match status" value="1"/>
</dbReference>
<evidence type="ECO:0000256" key="5">
    <source>
        <dbReference type="ARBA" id="ARBA00023015"/>
    </source>
</evidence>
<feature type="compositionally biased region" description="Polar residues" evidence="10">
    <location>
        <begin position="297"/>
        <end position="307"/>
    </location>
</feature>
<evidence type="ECO:0000256" key="6">
    <source>
        <dbReference type="ARBA" id="ARBA00023125"/>
    </source>
</evidence>
<dbReference type="PROSITE" id="PS51141">
    <property type="entry name" value="ZF_SBP"/>
    <property type="match status" value="1"/>
</dbReference>
<dbReference type="AlphaFoldDB" id="A0A2S3H2I3"/>
<dbReference type="PANTHER" id="PTHR31251:SF209">
    <property type="entry name" value="SQUAMOSA PROMOTER-BINDING-LIKE PROTEIN 13"/>
    <property type="match status" value="1"/>
</dbReference>
<feature type="domain" description="SBP-type" evidence="11">
    <location>
        <begin position="201"/>
        <end position="278"/>
    </location>
</feature>
<dbReference type="GO" id="GO:0005634">
    <property type="term" value="C:nucleus"/>
    <property type="evidence" value="ECO:0007669"/>
    <property type="project" value="UniProtKB-SubCell"/>
</dbReference>
<sequence>MARYYVSRSLQIHRTIMPGPADLCFFDKDTSKNGRVYRHTHTPSAQAQVYEHTCSYTNPLYVVRGPHVRPASTHTAPTFISLSTSPRHHPSCHRPPLMRAKQASKRGSRAPPPPRQLSSIASSPDGAAMDRKGPSSSAPASMAALAAAAAASQPSSGHANGALSPHAEEDEKPATLAAAGGGGASSSSDPVAARRGAAGGGPSCQVERCAADLNDARRYYRRHKVCEPHSKAPAVLVAGLRQRFCQQCSRFHELLEFDGDKHSCRRRLAGHNARRRKSSADRHGGGGGDQDGRSHPGNPSRNHFQIR</sequence>
<comment type="subcellular location">
    <subcellularLocation>
        <location evidence="1">Nucleus</location>
    </subcellularLocation>
</comment>
<name>A0A2S3H2I3_9POAL</name>
<dbReference type="GO" id="GO:0008270">
    <property type="term" value="F:zinc ion binding"/>
    <property type="evidence" value="ECO:0007669"/>
    <property type="project" value="UniProtKB-KW"/>
</dbReference>
<evidence type="ECO:0000256" key="1">
    <source>
        <dbReference type="ARBA" id="ARBA00004123"/>
    </source>
</evidence>
<reference evidence="12" key="1">
    <citation type="submission" date="2018-04" db="EMBL/GenBank/DDBJ databases">
        <title>WGS assembly of Panicum hallii.</title>
        <authorList>
            <person name="Lovell J."/>
            <person name="Jenkins J."/>
            <person name="Lowry D."/>
            <person name="Mamidi S."/>
            <person name="Sreedasyam A."/>
            <person name="Weng X."/>
            <person name="Barry K."/>
            <person name="Bonette J."/>
            <person name="Campitelli B."/>
            <person name="Daum C."/>
            <person name="Gordon S."/>
            <person name="Gould B."/>
            <person name="Lipzen A."/>
            <person name="Macqueen A."/>
            <person name="Palacio-Mejia J."/>
            <person name="Plott C."/>
            <person name="Shakirov E."/>
            <person name="Shu S."/>
            <person name="Yoshinaga Y."/>
            <person name="Zane M."/>
            <person name="Rokhsar D."/>
            <person name="Grimwood J."/>
            <person name="Schmutz J."/>
            <person name="Juenger T."/>
        </authorList>
    </citation>
    <scope>NUCLEOTIDE SEQUENCE [LARGE SCALE GENOMIC DNA]</scope>
    <source>
        <strain evidence="12">FIL2</strain>
    </source>
</reference>
<evidence type="ECO:0000256" key="9">
    <source>
        <dbReference type="PROSITE-ProRule" id="PRU00470"/>
    </source>
</evidence>
<keyword evidence="4" id="KW-0862">Zinc</keyword>
<feature type="compositionally biased region" description="Basic and acidic residues" evidence="10">
    <location>
        <begin position="278"/>
        <end position="294"/>
    </location>
</feature>
<dbReference type="GO" id="GO:0003677">
    <property type="term" value="F:DNA binding"/>
    <property type="evidence" value="ECO:0007669"/>
    <property type="project" value="UniProtKB-KW"/>
</dbReference>
<protein>
    <recommendedName>
        <fullName evidence="11">SBP-type domain-containing protein</fullName>
    </recommendedName>
</protein>
<evidence type="ECO:0000256" key="2">
    <source>
        <dbReference type="ARBA" id="ARBA00022723"/>
    </source>
</evidence>
<evidence type="ECO:0000313" key="12">
    <source>
        <dbReference type="EMBL" id="PAN14084.1"/>
    </source>
</evidence>
<keyword evidence="2" id="KW-0479">Metal-binding</keyword>
<keyword evidence="6" id="KW-0238">DNA-binding</keyword>
<evidence type="ECO:0000256" key="10">
    <source>
        <dbReference type="SAM" id="MobiDB-lite"/>
    </source>
</evidence>
<dbReference type="SUPFAM" id="SSF103612">
    <property type="entry name" value="SBT domain"/>
    <property type="match status" value="1"/>
</dbReference>
<keyword evidence="5" id="KW-0805">Transcription regulation</keyword>
<keyword evidence="7" id="KW-0804">Transcription</keyword>
<dbReference type="Gene3D" id="4.10.1100.10">
    <property type="entry name" value="Transcription factor, SBP-box domain"/>
    <property type="match status" value="1"/>
</dbReference>
<keyword evidence="3 9" id="KW-0863">Zinc-finger</keyword>
<dbReference type="Gramene" id="PAN14084">
    <property type="protein sequence ID" value="PAN14084"/>
    <property type="gene ID" value="PAHAL_2G383100"/>
</dbReference>
<dbReference type="PANTHER" id="PTHR31251">
    <property type="entry name" value="SQUAMOSA PROMOTER-BINDING-LIKE PROTEIN 4"/>
    <property type="match status" value="1"/>
</dbReference>
<dbReference type="InterPro" id="IPR036893">
    <property type="entry name" value="SBP_sf"/>
</dbReference>
<feature type="region of interest" description="Disordered" evidence="10">
    <location>
        <begin position="79"/>
        <end position="205"/>
    </location>
</feature>